<accession>A0A0S7WM08</accession>
<feature type="transmembrane region" description="Helical" evidence="6">
    <location>
        <begin position="256"/>
        <end position="273"/>
    </location>
</feature>
<feature type="transmembrane region" description="Helical" evidence="6">
    <location>
        <begin position="156"/>
        <end position="177"/>
    </location>
</feature>
<dbReference type="Gene3D" id="1.10.3730.20">
    <property type="match status" value="1"/>
</dbReference>
<evidence type="ECO:0000256" key="5">
    <source>
        <dbReference type="ARBA" id="ARBA00023136"/>
    </source>
</evidence>
<dbReference type="Proteomes" id="UP000051124">
    <property type="component" value="Unassembled WGS sequence"/>
</dbReference>
<evidence type="ECO:0000256" key="6">
    <source>
        <dbReference type="SAM" id="Phobius"/>
    </source>
</evidence>
<feature type="transmembrane region" description="Helical" evidence="6">
    <location>
        <begin position="280"/>
        <end position="297"/>
    </location>
</feature>
<feature type="transmembrane region" description="Helical" evidence="6">
    <location>
        <begin position="126"/>
        <end position="144"/>
    </location>
</feature>
<evidence type="ECO:0000256" key="4">
    <source>
        <dbReference type="ARBA" id="ARBA00022989"/>
    </source>
</evidence>
<dbReference type="PANTHER" id="PTHR32322">
    <property type="entry name" value="INNER MEMBRANE TRANSPORTER"/>
    <property type="match status" value="1"/>
</dbReference>
<feature type="transmembrane region" description="Helical" evidence="6">
    <location>
        <begin position="183"/>
        <end position="205"/>
    </location>
</feature>
<feature type="transmembrane region" description="Helical" evidence="6">
    <location>
        <begin position="39"/>
        <end position="59"/>
    </location>
</feature>
<evidence type="ECO:0000256" key="2">
    <source>
        <dbReference type="ARBA" id="ARBA00007362"/>
    </source>
</evidence>
<dbReference type="GO" id="GO:0016020">
    <property type="term" value="C:membrane"/>
    <property type="evidence" value="ECO:0007669"/>
    <property type="project" value="UniProtKB-SubCell"/>
</dbReference>
<protein>
    <recommendedName>
        <fullName evidence="7">EamA domain-containing protein</fullName>
    </recommendedName>
</protein>
<reference evidence="8 9" key="1">
    <citation type="journal article" date="2015" name="Microbiome">
        <title>Genomic resolution of linkages in carbon, nitrogen, and sulfur cycling among widespread estuary sediment bacteria.</title>
        <authorList>
            <person name="Baker B.J."/>
            <person name="Lazar C.S."/>
            <person name="Teske A.P."/>
            <person name="Dick G.J."/>
        </authorList>
    </citation>
    <scope>NUCLEOTIDE SEQUENCE [LARGE SCALE GENOMIC DNA]</scope>
    <source>
        <strain evidence="8">DG_26</strain>
    </source>
</reference>
<feature type="transmembrane region" description="Helical" evidence="6">
    <location>
        <begin position="225"/>
        <end position="244"/>
    </location>
</feature>
<comment type="caution">
    <text evidence="8">The sequence shown here is derived from an EMBL/GenBank/DDBJ whole genome shotgun (WGS) entry which is preliminary data.</text>
</comment>
<comment type="similarity">
    <text evidence="2">Belongs to the EamA transporter family.</text>
</comment>
<feature type="transmembrane region" description="Helical" evidence="6">
    <location>
        <begin position="71"/>
        <end position="90"/>
    </location>
</feature>
<evidence type="ECO:0000256" key="1">
    <source>
        <dbReference type="ARBA" id="ARBA00004141"/>
    </source>
</evidence>
<evidence type="ECO:0000259" key="7">
    <source>
        <dbReference type="Pfam" id="PF00892"/>
    </source>
</evidence>
<feature type="domain" description="EamA" evidence="7">
    <location>
        <begin position="8"/>
        <end position="141"/>
    </location>
</feature>
<sequence>MDTTLPYLGESLALIVAVVWAFAVILFKKSGETVNPIGLNLFKNVLALALILPTVWLFGQALVPSFSGHGYLLLLLSGALGIGVSDTLFFKSLNLLGAGLSAIVDCLYSPFIIGLSMVWLGERLTLLQVIGVVMIVSAVLAATSKKGTTTISRYDLVRGVIYGVLAMAVMALGIVMIKPLLNISSLLWVTEIRLVGGVGILILTVLVHPGRREIVGSIFERTGRVYMVSGSFLGAYVAMILWLAGMKFTQASTASALNQTSNIFVFVFAIIFLHEKINMLRVIGIALAVLGVLLVMLG</sequence>
<dbReference type="EMBL" id="LIZT01000007">
    <property type="protein sequence ID" value="KPJ51055.1"/>
    <property type="molecule type" value="Genomic_DNA"/>
</dbReference>
<feature type="domain" description="EamA" evidence="7">
    <location>
        <begin position="158"/>
        <end position="296"/>
    </location>
</feature>
<dbReference type="SUPFAM" id="SSF103481">
    <property type="entry name" value="Multidrug resistance efflux transporter EmrE"/>
    <property type="match status" value="2"/>
</dbReference>
<evidence type="ECO:0000313" key="9">
    <source>
        <dbReference type="Proteomes" id="UP000051124"/>
    </source>
</evidence>
<name>A0A0S7WM08_UNCT6</name>
<proteinExistence type="inferred from homology"/>
<dbReference type="PANTHER" id="PTHR32322:SF2">
    <property type="entry name" value="EAMA DOMAIN-CONTAINING PROTEIN"/>
    <property type="match status" value="1"/>
</dbReference>
<keyword evidence="3 6" id="KW-0812">Transmembrane</keyword>
<evidence type="ECO:0000256" key="3">
    <source>
        <dbReference type="ARBA" id="ARBA00022692"/>
    </source>
</evidence>
<organism evidence="8 9">
    <name type="scientific">candidate division TA06 bacterium DG_26</name>
    <dbReference type="NCBI Taxonomy" id="1703771"/>
    <lineage>
        <taxon>Bacteria</taxon>
        <taxon>Bacteria division TA06</taxon>
    </lineage>
</organism>
<dbReference type="InterPro" id="IPR037185">
    <property type="entry name" value="EmrE-like"/>
</dbReference>
<feature type="transmembrane region" description="Helical" evidence="6">
    <location>
        <begin position="102"/>
        <end position="120"/>
    </location>
</feature>
<comment type="subcellular location">
    <subcellularLocation>
        <location evidence="1">Membrane</location>
        <topology evidence="1">Multi-pass membrane protein</topology>
    </subcellularLocation>
</comment>
<dbReference type="Pfam" id="PF00892">
    <property type="entry name" value="EamA"/>
    <property type="match status" value="2"/>
</dbReference>
<feature type="transmembrane region" description="Helical" evidence="6">
    <location>
        <begin position="6"/>
        <end position="27"/>
    </location>
</feature>
<keyword evidence="4 6" id="KW-1133">Transmembrane helix</keyword>
<dbReference type="AlphaFoldDB" id="A0A0S7WM08"/>
<gene>
    <name evidence="8" type="ORF">AMJ40_01150</name>
</gene>
<keyword evidence="5 6" id="KW-0472">Membrane</keyword>
<dbReference type="InterPro" id="IPR050638">
    <property type="entry name" value="AA-Vitamin_Transporters"/>
</dbReference>
<evidence type="ECO:0000313" key="8">
    <source>
        <dbReference type="EMBL" id="KPJ51055.1"/>
    </source>
</evidence>
<dbReference type="InterPro" id="IPR000620">
    <property type="entry name" value="EamA_dom"/>
</dbReference>